<gene>
    <name evidence="1" type="ORF">TIFTF001_037105</name>
</gene>
<dbReference type="EMBL" id="BTGU01000543">
    <property type="protein sequence ID" value="GMN68042.1"/>
    <property type="molecule type" value="Genomic_DNA"/>
</dbReference>
<keyword evidence="2" id="KW-1185">Reference proteome</keyword>
<evidence type="ECO:0000313" key="1">
    <source>
        <dbReference type="EMBL" id="GMN68042.1"/>
    </source>
</evidence>
<proteinExistence type="predicted"/>
<organism evidence="1 2">
    <name type="scientific">Ficus carica</name>
    <name type="common">Common fig</name>
    <dbReference type="NCBI Taxonomy" id="3494"/>
    <lineage>
        <taxon>Eukaryota</taxon>
        <taxon>Viridiplantae</taxon>
        <taxon>Streptophyta</taxon>
        <taxon>Embryophyta</taxon>
        <taxon>Tracheophyta</taxon>
        <taxon>Spermatophyta</taxon>
        <taxon>Magnoliopsida</taxon>
        <taxon>eudicotyledons</taxon>
        <taxon>Gunneridae</taxon>
        <taxon>Pentapetalae</taxon>
        <taxon>rosids</taxon>
        <taxon>fabids</taxon>
        <taxon>Rosales</taxon>
        <taxon>Moraceae</taxon>
        <taxon>Ficeae</taxon>
        <taxon>Ficus</taxon>
    </lineage>
</organism>
<sequence>MMAKMMGSSFRRK</sequence>
<comment type="caution">
    <text evidence="1">The sequence shown here is derived from an EMBL/GenBank/DDBJ whole genome shotgun (WGS) entry which is preliminary data.</text>
</comment>
<accession>A0AA88E4N6</accession>
<name>A0AA88E4N6_FICCA</name>
<evidence type="ECO:0000313" key="2">
    <source>
        <dbReference type="Proteomes" id="UP001187192"/>
    </source>
</evidence>
<protein>
    <submittedName>
        <fullName evidence="1">Uncharacterized protein</fullName>
    </submittedName>
</protein>
<reference evidence="1" key="1">
    <citation type="submission" date="2023-07" db="EMBL/GenBank/DDBJ databases">
        <title>draft genome sequence of fig (Ficus carica).</title>
        <authorList>
            <person name="Takahashi T."/>
            <person name="Nishimura K."/>
        </authorList>
    </citation>
    <scope>NUCLEOTIDE SEQUENCE</scope>
</reference>
<dbReference type="Proteomes" id="UP001187192">
    <property type="component" value="Unassembled WGS sequence"/>
</dbReference>